<dbReference type="Pfam" id="PF02321">
    <property type="entry name" value="OEP"/>
    <property type="match status" value="2"/>
</dbReference>
<gene>
    <name evidence="3" type="ORF">GCM10023091_23300</name>
</gene>
<dbReference type="SUPFAM" id="SSF56954">
    <property type="entry name" value="Outer membrane efflux proteins (OEP)"/>
    <property type="match status" value="1"/>
</dbReference>
<keyword evidence="4" id="KW-1185">Reference proteome</keyword>
<dbReference type="Proteomes" id="UP001501508">
    <property type="component" value="Unassembled WGS sequence"/>
</dbReference>
<dbReference type="InterPro" id="IPR003423">
    <property type="entry name" value="OMP_efflux"/>
</dbReference>
<evidence type="ECO:0000313" key="4">
    <source>
        <dbReference type="Proteomes" id="UP001501508"/>
    </source>
</evidence>
<dbReference type="RefSeq" id="WP_345029211.1">
    <property type="nucleotide sequence ID" value="NZ_BAABEY010000024.1"/>
</dbReference>
<comment type="caution">
    <text evidence="3">The sequence shown here is derived from an EMBL/GenBank/DDBJ whole genome shotgun (WGS) entry which is preliminary data.</text>
</comment>
<dbReference type="PANTHER" id="PTHR30203:SF24">
    <property type="entry name" value="BLR4935 PROTEIN"/>
    <property type="match status" value="1"/>
</dbReference>
<dbReference type="EMBL" id="BAABEY010000024">
    <property type="protein sequence ID" value="GAA4440126.1"/>
    <property type="molecule type" value="Genomic_DNA"/>
</dbReference>
<feature type="signal peptide" evidence="2">
    <location>
        <begin position="1"/>
        <end position="22"/>
    </location>
</feature>
<dbReference type="PANTHER" id="PTHR30203">
    <property type="entry name" value="OUTER MEMBRANE CATION EFFLUX PROTEIN"/>
    <property type="match status" value="1"/>
</dbReference>
<name>A0ABP8M015_9BACT</name>
<evidence type="ECO:0000313" key="3">
    <source>
        <dbReference type="EMBL" id="GAA4440126.1"/>
    </source>
</evidence>
<evidence type="ECO:0000256" key="2">
    <source>
        <dbReference type="SAM" id="SignalP"/>
    </source>
</evidence>
<dbReference type="InterPro" id="IPR010131">
    <property type="entry name" value="MdtP/NodT-like"/>
</dbReference>
<feature type="chain" id="PRO_5045746021" evidence="2">
    <location>
        <begin position="23"/>
        <end position="418"/>
    </location>
</feature>
<organism evidence="3 4">
    <name type="scientific">Ravibacter arvi</name>
    <dbReference type="NCBI Taxonomy" id="2051041"/>
    <lineage>
        <taxon>Bacteria</taxon>
        <taxon>Pseudomonadati</taxon>
        <taxon>Bacteroidota</taxon>
        <taxon>Cytophagia</taxon>
        <taxon>Cytophagales</taxon>
        <taxon>Spirosomataceae</taxon>
        <taxon>Ravibacter</taxon>
    </lineage>
</organism>
<reference evidence="4" key="1">
    <citation type="journal article" date="2019" name="Int. J. Syst. Evol. Microbiol.">
        <title>The Global Catalogue of Microorganisms (GCM) 10K type strain sequencing project: providing services to taxonomists for standard genome sequencing and annotation.</title>
        <authorList>
            <consortium name="The Broad Institute Genomics Platform"/>
            <consortium name="The Broad Institute Genome Sequencing Center for Infectious Disease"/>
            <person name="Wu L."/>
            <person name="Ma J."/>
        </authorList>
    </citation>
    <scope>NUCLEOTIDE SEQUENCE [LARGE SCALE GENOMIC DNA]</scope>
    <source>
        <strain evidence="4">JCM 31920</strain>
    </source>
</reference>
<keyword evidence="2" id="KW-0732">Signal</keyword>
<proteinExistence type="inferred from homology"/>
<comment type="similarity">
    <text evidence="1">Belongs to the outer membrane factor (OMF) (TC 1.B.17) family.</text>
</comment>
<evidence type="ECO:0000256" key="1">
    <source>
        <dbReference type="ARBA" id="ARBA00007613"/>
    </source>
</evidence>
<dbReference type="Gene3D" id="1.20.1600.10">
    <property type="entry name" value="Outer membrane efflux proteins (OEP)"/>
    <property type="match status" value="1"/>
</dbReference>
<protein>
    <submittedName>
        <fullName evidence="3">TolC family protein</fullName>
    </submittedName>
</protein>
<accession>A0ABP8M015</accession>
<sequence>MKIRLVHLFSIFLLTGSLPIRAQQRLTLQQALQNAKSNNSFLKAAYTQIGVAESDVVTAGLRPNPSLNNQSLQLLRPSSLPANPDWYNGRNRQIWWQLTKPFQLAGQREARLELANKNVSAAQKTFEETERNLFADVAAKWLELWRAQKQLNLIDLAIANVDSLAEINRLRFKNQVITQTELFRTELLAKQYALERKTAGLEVANKQKELGYLLGIPGSISIDTADQFALTNPAGIDSLLAQSLQNRSDIAGTRALLDASVSNIRLQKALSYPQPELGVIWNPQNKVPYLGIYATIDLPVFNRNQGEIKKSYVLKEQAAKQVSDLEQRIRTEISTAWDSYQLQKKNAESFRGVLSQSQTILDNVRYSYLKGGTTIIDFLEAQRSWLETQQQYHEALGMYRQSYIKLLFATGIINQLAQ</sequence>